<dbReference type="InterPro" id="IPR001789">
    <property type="entry name" value="Sig_transdc_resp-reg_receiver"/>
</dbReference>
<dbReference type="SUPFAM" id="SSF55874">
    <property type="entry name" value="ATPase domain of HSP90 chaperone/DNA topoisomerase II/histidine kinase"/>
    <property type="match status" value="1"/>
</dbReference>
<evidence type="ECO:0000256" key="8">
    <source>
        <dbReference type="ARBA" id="ARBA00022692"/>
    </source>
</evidence>
<dbReference type="SUPFAM" id="SSF55785">
    <property type="entry name" value="PYP-like sensor domain (PAS domain)"/>
    <property type="match status" value="1"/>
</dbReference>
<dbReference type="Gene3D" id="1.20.120.160">
    <property type="entry name" value="HPT domain"/>
    <property type="match status" value="1"/>
</dbReference>
<dbReference type="CDD" id="cd17546">
    <property type="entry name" value="REC_hyHK_CKI1_RcsC-like"/>
    <property type="match status" value="1"/>
</dbReference>
<keyword evidence="6 14" id="KW-0597">Phosphoprotein</keyword>
<dbReference type="InterPro" id="IPR004358">
    <property type="entry name" value="Sig_transdc_His_kin-like_C"/>
</dbReference>
<keyword evidence="5" id="KW-0997">Cell inner membrane</keyword>
<dbReference type="SUPFAM" id="SSF47384">
    <property type="entry name" value="Homodimeric domain of signal transducing histidine kinase"/>
    <property type="match status" value="1"/>
</dbReference>
<sequence>MNSILNRLFQKSTVIEATSIDSTDPYQEFLKHFYFQGIDSQKLDVLKKKINNVDFNPDSEKSHYQLVQCYLEIEHYLLFHDVGFLGNAASLRSELQEFFPLIASFQPFSVLYEDGSAEEIALALLFSDYLHKAATAHCGSVSVLEPAFILDKKINLDLVNDNIVHYLSCKRKIREYIETLSIEIQRICEEKTIVNPFDEWFSQFTGFYQNVMASDKIIYYLPEKAPLASSATIPITSDVTLDNSTSTLQSNEIQTPSVTSKVDASLYEAMFENMLDGAIVFERSGKMILANERARDFFTLSDVGANEENIFNLLPAEICQRLKEDVEDQTHKKEKNILGKREEIHLYGPNGSLEYYEIIISNNYNKGDDTYSIYLKNITEKRDSLDVLSKQMEHVQKAAKAKSTFLSNMSHEIRTPLNVILGLADIVKKNDNADTEQFKKNIEGIDFSAKSLLSIVNDILDFSKIEAGKLSIQSYNYNIRKVITSLSEGFKTKANEKGILLYTEIDQNIPDIVVGDQYRLNQILTNLIGNAIKFTHEGKIGIIVTHKELSEDQLEVHFEVKDSGIGIPKDKLNHIFDSFYQIEEAGHSKSNGTGLGLAITRELINLQNGTLTASSIEGKGSSFSFKLPLTKSNLQSTEETIKTHKRSEKQLEGLRVLVAEDNTMNQFYIKQLMNRLGIEVDIADNGQEAVAIYTQKQNGYYNLILMDMHMPVLGGVDAIKKIRASHKDAIKKVPIVMCTADVFPESRKNAIKAGIDFYLTKPVDEDALKEVLYWLVSDEETNLDEVNTLKKEDTHSTTVNIAKLKETFDNDEEFIVSLLEVFIADTPDDFNSLSTCVERKFYPRASELAHKLKSSFMNLGMTHQGYLLQQIEKNISTGEGVQTGLKYFEQFKKIYTKTLLDVNIKLIELKRL</sequence>
<dbReference type="PROSITE" id="PS50110">
    <property type="entry name" value="RESPONSE_REGULATORY"/>
    <property type="match status" value="1"/>
</dbReference>
<dbReference type="SMART" id="SM00448">
    <property type="entry name" value="REC"/>
    <property type="match status" value="1"/>
</dbReference>
<dbReference type="PROSITE" id="PS50894">
    <property type="entry name" value="HPT"/>
    <property type="match status" value="1"/>
</dbReference>
<comment type="subcellular location">
    <subcellularLocation>
        <location evidence="2">Cell inner membrane</location>
        <topology evidence="2">Multi-pass membrane protein</topology>
    </subcellularLocation>
</comment>
<evidence type="ECO:0000256" key="4">
    <source>
        <dbReference type="ARBA" id="ARBA00022475"/>
    </source>
</evidence>
<keyword evidence="19" id="KW-1185">Reference proteome</keyword>
<dbReference type="PANTHER" id="PTHR43047">
    <property type="entry name" value="TWO-COMPONENT HISTIDINE PROTEIN KINASE"/>
    <property type="match status" value="1"/>
</dbReference>
<dbReference type="InterPro" id="IPR008207">
    <property type="entry name" value="Sig_transdc_His_kin_Hpt_dom"/>
</dbReference>
<dbReference type="PRINTS" id="PR00344">
    <property type="entry name" value="BCTRLSENSOR"/>
</dbReference>
<dbReference type="InterPro" id="IPR005467">
    <property type="entry name" value="His_kinase_dom"/>
</dbReference>
<dbReference type="InterPro" id="IPR003661">
    <property type="entry name" value="HisK_dim/P_dom"/>
</dbReference>
<evidence type="ECO:0000256" key="3">
    <source>
        <dbReference type="ARBA" id="ARBA00012438"/>
    </source>
</evidence>
<dbReference type="InterPro" id="IPR035965">
    <property type="entry name" value="PAS-like_dom_sf"/>
</dbReference>
<evidence type="ECO:0000256" key="13">
    <source>
        <dbReference type="PROSITE-ProRule" id="PRU00110"/>
    </source>
</evidence>
<evidence type="ECO:0000256" key="12">
    <source>
        <dbReference type="ARBA" id="ARBA00023136"/>
    </source>
</evidence>
<keyword evidence="10 18" id="KW-0547">Nucleotide-binding</keyword>
<evidence type="ECO:0000313" key="19">
    <source>
        <dbReference type="Proteomes" id="UP001596043"/>
    </source>
</evidence>
<dbReference type="InterPro" id="IPR036097">
    <property type="entry name" value="HisK_dim/P_sf"/>
</dbReference>
<comment type="catalytic activity">
    <reaction evidence="1">
        <text>ATP + protein L-histidine = ADP + protein N-phospho-L-histidine.</text>
        <dbReference type="EC" id="2.7.13.3"/>
    </reaction>
</comment>
<evidence type="ECO:0000313" key="18">
    <source>
        <dbReference type="EMBL" id="MFC4632695.1"/>
    </source>
</evidence>
<keyword evidence="8" id="KW-0812">Transmembrane</keyword>
<dbReference type="Pfam" id="PF02518">
    <property type="entry name" value="HATPase_c"/>
    <property type="match status" value="1"/>
</dbReference>
<dbReference type="InterPro" id="IPR003594">
    <property type="entry name" value="HATPase_dom"/>
</dbReference>
<dbReference type="Gene3D" id="3.30.450.20">
    <property type="entry name" value="PAS domain"/>
    <property type="match status" value="1"/>
</dbReference>
<evidence type="ECO:0000256" key="7">
    <source>
        <dbReference type="ARBA" id="ARBA00022679"/>
    </source>
</evidence>
<reference evidence="19" key="1">
    <citation type="journal article" date="2019" name="Int. J. Syst. Evol. Microbiol.">
        <title>The Global Catalogue of Microorganisms (GCM) 10K type strain sequencing project: providing services to taxonomists for standard genome sequencing and annotation.</title>
        <authorList>
            <consortium name="The Broad Institute Genomics Platform"/>
            <consortium name="The Broad Institute Genome Sequencing Center for Infectious Disease"/>
            <person name="Wu L."/>
            <person name="Ma J."/>
        </authorList>
    </citation>
    <scope>NUCLEOTIDE SEQUENCE [LARGE SCALE GENOMIC DNA]</scope>
    <source>
        <strain evidence="19">YJ-61-S</strain>
    </source>
</reference>
<dbReference type="Gene3D" id="3.40.50.2300">
    <property type="match status" value="1"/>
</dbReference>
<evidence type="ECO:0000259" key="16">
    <source>
        <dbReference type="PROSITE" id="PS50110"/>
    </source>
</evidence>
<dbReference type="EC" id="2.7.13.3" evidence="3"/>
<dbReference type="InterPro" id="IPR000014">
    <property type="entry name" value="PAS"/>
</dbReference>
<dbReference type="SMART" id="SM00091">
    <property type="entry name" value="PAS"/>
    <property type="match status" value="1"/>
</dbReference>
<evidence type="ECO:0000256" key="14">
    <source>
        <dbReference type="PROSITE-ProRule" id="PRU00169"/>
    </source>
</evidence>
<dbReference type="InterPro" id="IPR036641">
    <property type="entry name" value="HPT_dom_sf"/>
</dbReference>
<dbReference type="InterPro" id="IPR011006">
    <property type="entry name" value="CheY-like_superfamily"/>
</dbReference>
<accession>A0ABV9HTD7</accession>
<proteinExistence type="predicted"/>
<name>A0ABV9HTD7_9FLAO</name>
<organism evidence="18 19">
    <name type="scientific">Dokdonia ponticola</name>
    <dbReference type="NCBI Taxonomy" id="2041041"/>
    <lineage>
        <taxon>Bacteria</taxon>
        <taxon>Pseudomonadati</taxon>
        <taxon>Bacteroidota</taxon>
        <taxon>Flavobacteriia</taxon>
        <taxon>Flavobacteriales</taxon>
        <taxon>Flavobacteriaceae</taxon>
        <taxon>Dokdonia</taxon>
    </lineage>
</organism>
<feature type="modified residue" description="4-aspartylphosphate" evidence="14">
    <location>
        <position position="707"/>
    </location>
</feature>
<dbReference type="SMART" id="SM00388">
    <property type="entry name" value="HisKA"/>
    <property type="match status" value="1"/>
</dbReference>
<evidence type="ECO:0000256" key="1">
    <source>
        <dbReference type="ARBA" id="ARBA00000085"/>
    </source>
</evidence>
<dbReference type="Proteomes" id="UP001596043">
    <property type="component" value="Unassembled WGS sequence"/>
</dbReference>
<keyword evidence="7" id="KW-0808">Transferase</keyword>
<dbReference type="Gene3D" id="1.10.287.130">
    <property type="match status" value="1"/>
</dbReference>
<dbReference type="CDD" id="cd00082">
    <property type="entry name" value="HisKA"/>
    <property type="match status" value="1"/>
</dbReference>
<dbReference type="GO" id="GO:0005524">
    <property type="term" value="F:ATP binding"/>
    <property type="evidence" value="ECO:0007669"/>
    <property type="project" value="UniProtKB-KW"/>
</dbReference>
<keyword evidence="11" id="KW-1133">Transmembrane helix</keyword>
<dbReference type="PROSITE" id="PS50109">
    <property type="entry name" value="HIS_KIN"/>
    <property type="match status" value="1"/>
</dbReference>
<evidence type="ECO:0000256" key="6">
    <source>
        <dbReference type="ARBA" id="ARBA00022553"/>
    </source>
</evidence>
<keyword evidence="12" id="KW-0472">Membrane</keyword>
<protein>
    <recommendedName>
        <fullName evidence="3">histidine kinase</fullName>
        <ecNumber evidence="3">2.7.13.3</ecNumber>
    </recommendedName>
</protein>
<feature type="modified residue" description="Phosphohistidine" evidence="13">
    <location>
        <position position="850"/>
    </location>
</feature>
<feature type="domain" description="Histidine kinase" evidence="15">
    <location>
        <begin position="408"/>
        <end position="631"/>
    </location>
</feature>
<feature type="domain" description="Response regulatory" evidence="16">
    <location>
        <begin position="655"/>
        <end position="776"/>
    </location>
</feature>
<keyword evidence="10 18" id="KW-0067">ATP-binding</keyword>
<dbReference type="SUPFAM" id="SSF52172">
    <property type="entry name" value="CheY-like"/>
    <property type="match status" value="1"/>
</dbReference>
<dbReference type="Pfam" id="PF00072">
    <property type="entry name" value="Response_reg"/>
    <property type="match status" value="1"/>
</dbReference>
<feature type="domain" description="HPt" evidence="17">
    <location>
        <begin position="811"/>
        <end position="912"/>
    </location>
</feature>
<evidence type="ECO:0000259" key="17">
    <source>
        <dbReference type="PROSITE" id="PS50894"/>
    </source>
</evidence>
<dbReference type="NCBIfam" id="TIGR00229">
    <property type="entry name" value="sensory_box"/>
    <property type="match status" value="1"/>
</dbReference>
<dbReference type="Gene3D" id="3.30.565.10">
    <property type="entry name" value="Histidine kinase-like ATPase, C-terminal domain"/>
    <property type="match status" value="1"/>
</dbReference>
<evidence type="ECO:0000256" key="5">
    <source>
        <dbReference type="ARBA" id="ARBA00022519"/>
    </source>
</evidence>
<evidence type="ECO:0000256" key="9">
    <source>
        <dbReference type="ARBA" id="ARBA00022777"/>
    </source>
</evidence>
<comment type="caution">
    <text evidence="18">The sequence shown here is derived from an EMBL/GenBank/DDBJ whole genome shotgun (WGS) entry which is preliminary data.</text>
</comment>
<evidence type="ECO:0000256" key="10">
    <source>
        <dbReference type="ARBA" id="ARBA00022840"/>
    </source>
</evidence>
<evidence type="ECO:0000259" key="15">
    <source>
        <dbReference type="PROSITE" id="PS50109"/>
    </source>
</evidence>
<dbReference type="CDD" id="cd16922">
    <property type="entry name" value="HATPase_EvgS-ArcB-TorS-like"/>
    <property type="match status" value="1"/>
</dbReference>
<dbReference type="RefSeq" id="WP_379976896.1">
    <property type="nucleotide sequence ID" value="NZ_JBHSFV010000001.1"/>
</dbReference>
<evidence type="ECO:0000256" key="2">
    <source>
        <dbReference type="ARBA" id="ARBA00004429"/>
    </source>
</evidence>
<dbReference type="InterPro" id="IPR036890">
    <property type="entry name" value="HATPase_C_sf"/>
</dbReference>
<dbReference type="Pfam" id="PF00512">
    <property type="entry name" value="HisKA"/>
    <property type="match status" value="1"/>
</dbReference>
<keyword evidence="4" id="KW-1003">Cell membrane</keyword>
<dbReference type="SUPFAM" id="SSF47226">
    <property type="entry name" value="Histidine-containing phosphotransfer domain, HPT domain"/>
    <property type="match status" value="1"/>
</dbReference>
<dbReference type="EMBL" id="JBHSFV010000001">
    <property type="protein sequence ID" value="MFC4632695.1"/>
    <property type="molecule type" value="Genomic_DNA"/>
</dbReference>
<keyword evidence="9" id="KW-0418">Kinase</keyword>
<dbReference type="SMART" id="SM00387">
    <property type="entry name" value="HATPase_c"/>
    <property type="match status" value="1"/>
</dbReference>
<evidence type="ECO:0000256" key="11">
    <source>
        <dbReference type="ARBA" id="ARBA00022989"/>
    </source>
</evidence>
<gene>
    <name evidence="18" type="ORF">ACFO3O_02185</name>
</gene>